<accession>A0A0F9F0U4</accession>
<evidence type="ECO:0000313" key="1">
    <source>
        <dbReference type="EMBL" id="KKL79934.1"/>
    </source>
</evidence>
<reference evidence="1" key="1">
    <citation type="journal article" date="2015" name="Nature">
        <title>Complex archaea that bridge the gap between prokaryotes and eukaryotes.</title>
        <authorList>
            <person name="Spang A."/>
            <person name="Saw J.H."/>
            <person name="Jorgensen S.L."/>
            <person name="Zaremba-Niedzwiedzka K."/>
            <person name="Martijn J."/>
            <person name="Lind A.E."/>
            <person name="van Eijk R."/>
            <person name="Schleper C."/>
            <person name="Guy L."/>
            <person name="Ettema T.J."/>
        </authorList>
    </citation>
    <scope>NUCLEOTIDE SEQUENCE</scope>
</reference>
<sequence>MSGGYSAGYTKFDWICAECGLAWGSRAQAQDCTSRDHSSQYINHWGNTLKARRKVEVQ</sequence>
<dbReference type="AlphaFoldDB" id="A0A0F9F0U4"/>
<gene>
    <name evidence="1" type="ORF">LCGC14_2009840</name>
</gene>
<protein>
    <submittedName>
        <fullName evidence="1">Uncharacterized protein</fullName>
    </submittedName>
</protein>
<dbReference type="EMBL" id="LAZR01023020">
    <property type="protein sequence ID" value="KKL79934.1"/>
    <property type="molecule type" value="Genomic_DNA"/>
</dbReference>
<name>A0A0F9F0U4_9ZZZZ</name>
<comment type="caution">
    <text evidence="1">The sequence shown here is derived from an EMBL/GenBank/DDBJ whole genome shotgun (WGS) entry which is preliminary data.</text>
</comment>
<proteinExistence type="predicted"/>
<organism evidence="1">
    <name type="scientific">marine sediment metagenome</name>
    <dbReference type="NCBI Taxonomy" id="412755"/>
    <lineage>
        <taxon>unclassified sequences</taxon>
        <taxon>metagenomes</taxon>
        <taxon>ecological metagenomes</taxon>
    </lineage>
</organism>